<feature type="domain" description="TiaS-like TCKD" evidence="1">
    <location>
        <begin position="144"/>
        <end position="202"/>
    </location>
</feature>
<evidence type="ECO:0000313" key="3">
    <source>
        <dbReference type="Proteomes" id="UP001163096"/>
    </source>
</evidence>
<dbReference type="EMBL" id="CP113361">
    <property type="protein sequence ID" value="WAI01974.1"/>
    <property type="molecule type" value="Genomic_DNA"/>
</dbReference>
<protein>
    <submittedName>
        <fullName evidence="2">DUF1743 domain-containing protein</fullName>
    </submittedName>
</protein>
<dbReference type="KEGG" id="mou:OU421_03635"/>
<dbReference type="AlphaFoldDB" id="A0A9X9T8A5"/>
<dbReference type="PANTHER" id="PTHR40705">
    <property type="entry name" value="TRNA(ILE2) 2-AGMATINYLCYTIDINE SYNTHETASE TIAS"/>
    <property type="match status" value="1"/>
</dbReference>
<dbReference type="InterPro" id="IPR053870">
    <property type="entry name" value="TiaS-like_TCKD"/>
</dbReference>
<dbReference type="NCBIfam" id="TIGR03280">
    <property type="entry name" value="methan_mark_11"/>
    <property type="match status" value="1"/>
</dbReference>
<gene>
    <name evidence="2" type="ORF">OU421_03635</name>
</gene>
<dbReference type="Gene3D" id="3.30.70.2200">
    <property type="match status" value="1"/>
</dbReference>
<name>A0A9X9T8A5_METOG</name>
<dbReference type="PANTHER" id="PTHR40705:SF2">
    <property type="entry name" value="DUF1743 DOMAIN-CONTAINING PROTEIN"/>
    <property type="match status" value="1"/>
</dbReference>
<dbReference type="RefSeq" id="WP_268187252.1">
    <property type="nucleotide sequence ID" value="NZ_CP113361.1"/>
</dbReference>
<reference evidence="2" key="1">
    <citation type="submission" date="2022-11" db="EMBL/GenBank/DDBJ databases">
        <title>Complete genome sequence of Methanogenium organophilum DSM 3596.</title>
        <authorList>
            <person name="Chen S.-C."/>
            <person name="Lai S.-J."/>
            <person name="You Y.-T."/>
        </authorList>
    </citation>
    <scope>NUCLEOTIDE SEQUENCE</scope>
    <source>
        <strain evidence="2">DSM 3596</strain>
    </source>
</reference>
<organism evidence="2 3">
    <name type="scientific">Methanogenium organophilum</name>
    <dbReference type="NCBI Taxonomy" id="2199"/>
    <lineage>
        <taxon>Archaea</taxon>
        <taxon>Methanobacteriati</taxon>
        <taxon>Methanobacteriota</taxon>
        <taxon>Stenosarchaea group</taxon>
        <taxon>Methanomicrobia</taxon>
        <taxon>Methanomicrobiales</taxon>
        <taxon>Methanomicrobiaceae</taxon>
        <taxon>Methanogenium</taxon>
    </lineage>
</organism>
<sequence>MANISDPYSIRYPEICAVADENGTTVELIEEFACTGGAMWAGHNYQKSPLVQSVRVVGNTQRFLLSAGEEDLPLEGSYFPAGIAAVEVTDNEIGITYRGVGGGGVGATVCRAEAAGVIRSKSDPCGGGREAGAQIWLPRRERVIIGVDDTDTPEEGATWTLAHNIAEAVETPETRYISHTIVQLFPVPYRTKNCVGVACEFATSEPEMLVHAYEELLREYTLSDETGMAVFRGFSPAPLMNYGWKVKRGEVTKSDLNEIREHIEIRMEGRGIIGAAAAIPFATRYKEALSICTGET</sequence>
<evidence type="ECO:0000313" key="2">
    <source>
        <dbReference type="EMBL" id="WAI01974.1"/>
    </source>
</evidence>
<accession>A0A9X9T8A5</accession>
<keyword evidence="3" id="KW-1185">Reference proteome</keyword>
<dbReference type="Proteomes" id="UP001163096">
    <property type="component" value="Chromosome"/>
</dbReference>
<evidence type="ECO:0000259" key="1">
    <source>
        <dbReference type="Pfam" id="PF22641"/>
    </source>
</evidence>
<dbReference type="Pfam" id="PF22641">
    <property type="entry name" value="TiaS_TCKD"/>
    <property type="match status" value="1"/>
</dbReference>
<dbReference type="InterPro" id="IPR017674">
    <property type="entry name" value="Methan_mark_11"/>
</dbReference>
<dbReference type="GeneID" id="76834163"/>
<proteinExistence type="predicted"/>